<dbReference type="InterPro" id="IPR011990">
    <property type="entry name" value="TPR-like_helical_dom_sf"/>
</dbReference>
<comment type="caution">
    <text evidence="4">The sequence shown here is derived from an EMBL/GenBank/DDBJ whole genome shotgun (WGS) entry which is preliminary data.</text>
</comment>
<evidence type="ECO:0000313" key="5">
    <source>
        <dbReference type="Proteomes" id="UP000250321"/>
    </source>
</evidence>
<dbReference type="Proteomes" id="UP000250321">
    <property type="component" value="Unassembled WGS sequence"/>
</dbReference>
<accession>A0A314UTL8</accession>
<evidence type="ECO:0000256" key="1">
    <source>
        <dbReference type="ARBA" id="ARBA00007626"/>
    </source>
</evidence>
<reference evidence="4 5" key="1">
    <citation type="submission" date="2018-02" db="EMBL/GenBank/DDBJ databases">
        <title>Draft genome of wild Prunus yedoensis var. nudiflora.</title>
        <authorList>
            <person name="Baek S."/>
            <person name="Kim J.-H."/>
            <person name="Choi K."/>
            <person name="Kim G.-B."/>
            <person name="Cho A."/>
            <person name="Jang H."/>
            <person name="Shin C.-H."/>
            <person name="Yu H.-J."/>
            <person name="Mun J.-H."/>
        </authorList>
    </citation>
    <scope>NUCLEOTIDE SEQUENCE [LARGE SCALE GENOMIC DNA]</scope>
    <source>
        <strain evidence="5">cv. Jeju island</strain>
        <tissue evidence="4">Leaf</tissue>
    </source>
</reference>
<proteinExistence type="inferred from homology"/>
<sequence length="75" mass="8221">MEAKKLDIDIVIHSILIKELQPNVKTYNIMINGLCIGGLTSEVEKLLVEMEGKGCSPDGCTYNTIIRGLISNKEA</sequence>
<protein>
    <submittedName>
        <fullName evidence="4">Putative pentatricopeptide repeat-containing protein</fullName>
    </submittedName>
</protein>
<evidence type="ECO:0000256" key="3">
    <source>
        <dbReference type="PROSITE-ProRule" id="PRU00708"/>
    </source>
</evidence>
<keyword evidence="2" id="KW-0677">Repeat</keyword>
<comment type="similarity">
    <text evidence="1">Belongs to the PPR family. P subfamily.</text>
</comment>
<feature type="repeat" description="PPR" evidence="3">
    <location>
        <begin position="23"/>
        <end position="57"/>
    </location>
</feature>
<dbReference type="Pfam" id="PF13041">
    <property type="entry name" value="PPR_2"/>
    <property type="match status" value="1"/>
</dbReference>
<dbReference type="EMBL" id="PJQY01003022">
    <property type="protein sequence ID" value="PQM40857.1"/>
    <property type="molecule type" value="Genomic_DNA"/>
</dbReference>
<dbReference type="STRING" id="2094558.A0A314UTL8"/>
<dbReference type="PROSITE" id="PS51375">
    <property type="entry name" value="PPR"/>
    <property type="match status" value="1"/>
</dbReference>
<name>A0A314UTL8_PRUYE</name>
<evidence type="ECO:0000256" key="2">
    <source>
        <dbReference type="ARBA" id="ARBA00022737"/>
    </source>
</evidence>
<dbReference type="Gene3D" id="1.25.40.10">
    <property type="entry name" value="Tetratricopeptide repeat domain"/>
    <property type="match status" value="1"/>
</dbReference>
<keyword evidence="5" id="KW-1185">Reference proteome</keyword>
<gene>
    <name evidence="4" type="ORF">Pyn_34209</name>
</gene>
<dbReference type="AlphaFoldDB" id="A0A314UTL8"/>
<dbReference type="PANTHER" id="PTHR47941">
    <property type="entry name" value="PENTATRICOPEPTIDE REPEAT-CONTAINING PROTEIN 3, MITOCHONDRIAL"/>
    <property type="match status" value="1"/>
</dbReference>
<dbReference type="OrthoDB" id="185373at2759"/>
<dbReference type="InterPro" id="IPR002885">
    <property type="entry name" value="PPR_rpt"/>
</dbReference>
<dbReference type="NCBIfam" id="TIGR00756">
    <property type="entry name" value="PPR"/>
    <property type="match status" value="1"/>
</dbReference>
<evidence type="ECO:0000313" key="4">
    <source>
        <dbReference type="EMBL" id="PQM40857.1"/>
    </source>
</evidence>
<organism evidence="4 5">
    <name type="scientific">Prunus yedoensis var. nudiflora</name>
    <dbReference type="NCBI Taxonomy" id="2094558"/>
    <lineage>
        <taxon>Eukaryota</taxon>
        <taxon>Viridiplantae</taxon>
        <taxon>Streptophyta</taxon>
        <taxon>Embryophyta</taxon>
        <taxon>Tracheophyta</taxon>
        <taxon>Spermatophyta</taxon>
        <taxon>Magnoliopsida</taxon>
        <taxon>eudicotyledons</taxon>
        <taxon>Gunneridae</taxon>
        <taxon>Pentapetalae</taxon>
        <taxon>rosids</taxon>
        <taxon>fabids</taxon>
        <taxon>Rosales</taxon>
        <taxon>Rosaceae</taxon>
        <taxon>Amygdaloideae</taxon>
        <taxon>Amygdaleae</taxon>
        <taxon>Prunus</taxon>
    </lineage>
</organism>